<evidence type="ECO:0000313" key="6">
    <source>
        <dbReference type="EMBL" id="SDM01540.1"/>
    </source>
</evidence>
<evidence type="ECO:0000256" key="2">
    <source>
        <dbReference type="ARBA" id="ARBA00022692"/>
    </source>
</evidence>
<proteinExistence type="predicted"/>
<keyword evidence="3 5" id="KW-1133">Transmembrane helix</keyword>
<dbReference type="RefSeq" id="WP_093201925.1">
    <property type="nucleotide sequence ID" value="NZ_FNGS01000004.1"/>
</dbReference>
<dbReference type="STRING" id="563176.SAMN04488090_2294"/>
<protein>
    <submittedName>
        <fullName evidence="6">Thiosulfate dehydrogenase [quinone] large subunit</fullName>
    </submittedName>
</protein>
<evidence type="ECO:0000313" key="7">
    <source>
        <dbReference type="Proteomes" id="UP000198901"/>
    </source>
</evidence>
<keyword evidence="4 5" id="KW-0472">Membrane</keyword>
<feature type="transmembrane region" description="Helical" evidence="5">
    <location>
        <begin position="6"/>
        <end position="25"/>
    </location>
</feature>
<dbReference type="Proteomes" id="UP000198901">
    <property type="component" value="Unassembled WGS sequence"/>
</dbReference>
<dbReference type="GO" id="GO:0016020">
    <property type="term" value="C:membrane"/>
    <property type="evidence" value="ECO:0007669"/>
    <property type="project" value="UniProtKB-SubCell"/>
</dbReference>
<keyword evidence="7" id="KW-1185">Reference proteome</keyword>
<dbReference type="OrthoDB" id="4732370at2"/>
<gene>
    <name evidence="6" type="ORF">SAMN04488090_2294</name>
</gene>
<dbReference type="Pfam" id="PF07681">
    <property type="entry name" value="DoxX"/>
    <property type="match status" value="1"/>
</dbReference>
<dbReference type="InterPro" id="IPR032808">
    <property type="entry name" value="DoxX"/>
</dbReference>
<keyword evidence="2 5" id="KW-0812">Transmembrane</keyword>
<feature type="transmembrane region" description="Helical" evidence="5">
    <location>
        <begin position="77"/>
        <end position="96"/>
    </location>
</feature>
<feature type="transmembrane region" description="Helical" evidence="5">
    <location>
        <begin position="46"/>
        <end position="71"/>
    </location>
</feature>
<comment type="subcellular location">
    <subcellularLocation>
        <location evidence="1">Membrane</location>
        <topology evidence="1">Multi-pass membrane protein</topology>
    </subcellularLocation>
</comment>
<name>A0A1G9PRW9_9BACT</name>
<reference evidence="6 7" key="1">
    <citation type="submission" date="2016-10" db="EMBL/GenBank/DDBJ databases">
        <authorList>
            <person name="de Groot N.N."/>
        </authorList>
    </citation>
    <scope>NUCLEOTIDE SEQUENCE [LARGE SCALE GENOMIC DNA]</scope>
    <source>
        <strain evidence="6 7">DSM 21668</strain>
    </source>
</reference>
<sequence length="134" mass="14784">MNAPVYSFVLLRLAIGISMFGHGLVRLPKLAKFSTWMTGLYEKSMLPVALVTPFSYVLPIAEFLVGLLLILGLFTGTALLGGGVVMLCLLFGTTLIENWEALPSQLIHTAFFALLLPYVKEYNGYSLDRLLRLS</sequence>
<organism evidence="6 7">
    <name type="scientific">Siphonobacter aquaeclarae</name>
    <dbReference type="NCBI Taxonomy" id="563176"/>
    <lineage>
        <taxon>Bacteria</taxon>
        <taxon>Pseudomonadati</taxon>
        <taxon>Bacteroidota</taxon>
        <taxon>Cytophagia</taxon>
        <taxon>Cytophagales</taxon>
        <taxon>Cytophagaceae</taxon>
        <taxon>Siphonobacter</taxon>
    </lineage>
</organism>
<evidence type="ECO:0000256" key="5">
    <source>
        <dbReference type="SAM" id="Phobius"/>
    </source>
</evidence>
<dbReference type="EMBL" id="FNGS01000004">
    <property type="protein sequence ID" value="SDM01540.1"/>
    <property type="molecule type" value="Genomic_DNA"/>
</dbReference>
<evidence type="ECO:0000256" key="3">
    <source>
        <dbReference type="ARBA" id="ARBA00022989"/>
    </source>
</evidence>
<accession>A0A1G9PRW9</accession>
<evidence type="ECO:0000256" key="4">
    <source>
        <dbReference type="ARBA" id="ARBA00023136"/>
    </source>
</evidence>
<dbReference type="AlphaFoldDB" id="A0A1G9PRW9"/>
<evidence type="ECO:0000256" key="1">
    <source>
        <dbReference type="ARBA" id="ARBA00004141"/>
    </source>
</evidence>